<sequence length="38" mass="4542">MLEFNLPKFRFILIQTGMFRKRPQCACRSRILQGELAK</sequence>
<accession>A0A2Z5FXP1</accession>
<evidence type="ECO:0000313" key="2">
    <source>
        <dbReference type="Proteomes" id="UP000253606"/>
    </source>
</evidence>
<proteinExistence type="predicted"/>
<dbReference type="Proteomes" id="UP000253606">
    <property type="component" value="Chromosome"/>
</dbReference>
<evidence type="ECO:0000313" key="1">
    <source>
        <dbReference type="EMBL" id="AXC11562.1"/>
    </source>
</evidence>
<keyword evidence="2" id="KW-1185">Reference proteome</keyword>
<organism evidence="1 2">
    <name type="scientific">Acidisarcina polymorpha</name>
    <dbReference type="NCBI Taxonomy" id="2211140"/>
    <lineage>
        <taxon>Bacteria</taxon>
        <taxon>Pseudomonadati</taxon>
        <taxon>Acidobacteriota</taxon>
        <taxon>Terriglobia</taxon>
        <taxon>Terriglobales</taxon>
        <taxon>Acidobacteriaceae</taxon>
        <taxon>Acidisarcina</taxon>
    </lineage>
</organism>
<dbReference type="KEGG" id="abas:ACPOL_2238"/>
<dbReference type="EMBL" id="CP030840">
    <property type="protein sequence ID" value="AXC11562.1"/>
    <property type="molecule type" value="Genomic_DNA"/>
</dbReference>
<dbReference type="AlphaFoldDB" id="A0A2Z5FXP1"/>
<reference evidence="1 2" key="1">
    <citation type="journal article" date="2018" name="Front. Microbiol.">
        <title>Hydrolytic Capabilities as a Key to Environmental Success: Chitinolytic and Cellulolytic Acidobacteria From Acidic Sub-arctic Soils and Boreal Peatlands.</title>
        <authorList>
            <person name="Belova S.E."/>
            <person name="Ravin N.V."/>
            <person name="Pankratov T.A."/>
            <person name="Rakitin A.L."/>
            <person name="Ivanova A.A."/>
            <person name="Beletsky A.V."/>
            <person name="Mardanov A.V."/>
            <person name="Sinninghe Damste J.S."/>
            <person name="Dedysh S.N."/>
        </authorList>
    </citation>
    <scope>NUCLEOTIDE SEQUENCE [LARGE SCALE GENOMIC DNA]</scope>
    <source>
        <strain evidence="1 2">SBC82</strain>
    </source>
</reference>
<protein>
    <submittedName>
        <fullName evidence="1">Uncharacterized protein</fullName>
    </submittedName>
</protein>
<gene>
    <name evidence="1" type="ORF">ACPOL_2238</name>
</gene>
<name>A0A2Z5FXP1_9BACT</name>